<gene>
    <name evidence="3" type="ORF">Q8A67_001474</name>
</gene>
<protein>
    <recommendedName>
        <fullName evidence="5">Immunoglobulin subtype domain-containing protein</fullName>
    </recommendedName>
</protein>
<dbReference type="EMBL" id="JAUYZG010000001">
    <property type="protein sequence ID" value="KAK2917100.1"/>
    <property type="molecule type" value="Genomic_DNA"/>
</dbReference>
<keyword evidence="2" id="KW-1133">Transmembrane helix</keyword>
<feature type="region of interest" description="Disordered" evidence="1">
    <location>
        <begin position="298"/>
        <end position="362"/>
    </location>
</feature>
<evidence type="ECO:0000313" key="4">
    <source>
        <dbReference type="Proteomes" id="UP001187343"/>
    </source>
</evidence>
<name>A0AA88QHT3_9TELE</name>
<dbReference type="Gene3D" id="2.60.40.2710">
    <property type="match status" value="1"/>
</dbReference>
<evidence type="ECO:0000256" key="1">
    <source>
        <dbReference type="SAM" id="MobiDB-lite"/>
    </source>
</evidence>
<feature type="compositionally biased region" description="Basic and acidic residues" evidence="1">
    <location>
        <begin position="326"/>
        <end position="349"/>
    </location>
</feature>
<keyword evidence="4" id="KW-1185">Reference proteome</keyword>
<evidence type="ECO:0000256" key="2">
    <source>
        <dbReference type="SAM" id="Phobius"/>
    </source>
</evidence>
<accession>A0AA88QHT3</accession>
<feature type="transmembrane region" description="Helical" evidence="2">
    <location>
        <begin position="83"/>
        <end position="105"/>
    </location>
</feature>
<sequence length="362" mass="40894">MFGPLSPDTFMAEINTTLQKISYSNDGRLRDRLQMDDQTGSLTITNSKTTDIGVYQLQITNSKETFYKRYNVFVTEPGQSSGAVAVVCIVLLTAAVITGVGVCCYHRMYSRLKCFKCTMCSEDSKNEMKRNEMTEEDSIRLHTGIAKPRQYDQILWRFGPQDSHISRIPLRNRETLPKDDERFTIELFYVDSLQSSEGEDITIDTGISDLQRDDRILWSFGSEDNIIAKRDGDISQDLIDVDDGISRDRLEMDDQTGSLTIMNSKSTDSGVYHLQISSRNKVLYKKFTVCLRAGDSSTLNTDVTKPEDGDDDTGIAEISRVRSKTSVHEGNREKNREDAVESSQRENSKDIPLIRTYSGTSV</sequence>
<reference evidence="3" key="1">
    <citation type="submission" date="2023-08" db="EMBL/GenBank/DDBJ databases">
        <title>Chromosome-level Genome Assembly of mud carp (Cirrhinus molitorella).</title>
        <authorList>
            <person name="Liu H."/>
        </authorList>
    </citation>
    <scope>NUCLEOTIDE SEQUENCE</scope>
    <source>
        <strain evidence="3">Prfri</strain>
        <tissue evidence="3">Muscle</tissue>
    </source>
</reference>
<dbReference type="Gene3D" id="2.60.40.10">
    <property type="entry name" value="Immunoglobulins"/>
    <property type="match status" value="1"/>
</dbReference>
<dbReference type="AlphaFoldDB" id="A0AA88QHT3"/>
<dbReference type="InterPro" id="IPR013783">
    <property type="entry name" value="Ig-like_fold"/>
</dbReference>
<evidence type="ECO:0008006" key="5">
    <source>
        <dbReference type="Google" id="ProtNLM"/>
    </source>
</evidence>
<organism evidence="3 4">
    <name type="scientific">Cirrhinus molitorella</name>
    <name type="common">mud carp</name>
    <dbReference type="NCBI Taxonomy" id="172907"/>
    <lineage>
        <taxon>Eukaryota</taxon>
        <taxon>Metazoa</taxon>
        <taxon>Chordata</taxon>
        <taxon>Craniata</taxon>
        <taxon>Vertebrata</taxon>
        <taxon>Euteleostomi</taxon>
        <taxon>Actinopterygii</taxon>
        <taxon>Neopterygii</taxon>
        <taxon>Teleostei</taxon>
        <taxon>Ostariophysi</taxon>
        <taxon>Cypriniformes</taxon>
        <taxon>Cyprinidae</taxon>
        <taxon>Labeoninae</taxon>
        <taxon>Labeonini</taxon>
        <taxon>Cirrhinus</taxon>
    </lineage>
</organism>
<dbReference type="Proteomes" id="UP001187343">
    <property type="component" value="Unassembled WGS sequence"/>
</dbReference>
<evidence type="ECO:0000313" key="3">
    <source>
        <dbReference type="EMBL" id="KAK2917100.1"/>
    </source>
</evidence>
<keyword evidence="2" id="KW-0812">Transmembrane</keyword>
<comment type="caution">
    <text evidence="3">The sequence shown here is derived from an EMBL/GenBank/DDBJ whole genome shotgun (WGS) entry which is preliminary data.</text>
</comment>
<dbReference type="InterPro" id="IPR036179">
    <property type="entry name" value="Ig-like_dom_sf"/>
</dbReference>
<proteinExistence type="predicted"/>
<dbReference type="PANTHER" id="PTHR21063">
    <property type="entry name" value="LFA-3"/>
    <property type="match status" value="1"/>
</dbReference>
<keyword evidence="2" id="KW-0472">Membrane</keyword>
<dbReference type="SUPFAM" id="SSF48726">
    <property type="entry name" value="Immunoglobulin"/>
    <property type="match status" value="2"/>
</dbReference>
<dbReference type="PANTHER" id="PTHR21063:SF4">
    <property type="entry name" value="CD48 ANTIGEN-RELATED"/>
    <property type="match status" value="1"/>
</dbReference>